<gene>
    <name evidence="2" type="ORF">PL9214120004</name>
</gene>
<evidence type="ECO:0000313" key="2">
    <source>
        <dbReference type="EMBL" id="CUR30285.1"/>
    </source>
</evidence>
<keyword evidence="3" id="KW-1185">Reference proteome</keyword>
<name>A0A1J1LCF6_9CYAN</name>
<reference evidence="3" key="1">
    <citation type="submission" date="2015-10" db="EMBL/GenBank/DDBJ databases">
        <authorList>
            <person name="Regsiter A."/>
            <person name="william w."/>
        </authorList>
    </citation>
    <scope>NUCLEOTIDE SEQUENCE [LARGE SCALE GENOMIC DNA]</scope>
</reference>
<dbReference type="OrthoDB" id="581861at2"/>
<dbReference type="RefSeq" id="WP_072717344.1">
    <property type="nucleotide sequence ID" value="NZ_LN889768.1"/>
</dbReference>
<protein>
    <recommendedName>
        <fullName evidence="4">AsmA domain-containing protein</fullName>
    </recommendedName>
</protein>
<evidence type="ECO:0008006" key="4">
    <source>
        <dbReference type="Google" id="ProtNLM"/>
    </source>
</evidence>
<dbReference type="STRING" id="671072.PL9214120004"/>
<evidence type="ECO:0000256" key="1">
    <source>
        <dbReference type="SAM" id="MobiDB-lite"/>
    </source>
</evidence>
<sequence>MAKKYLIIAGVLIVTFGAAVFGLDKLADQKAEQEIEQKLSLGTGLGVDCTKANVNLFQNNVQFMDIKVDNIDGFASPYIFRIKSMNFQAKSLLKKPLEIEKIVVEDIAVNVDVRFDNNATTPESMMAINLKKLSEKGKNTPIQDSDKSEDLNINQMQFNNIIFTINLQLPDGKNVPITKEFKIDQITLEQVTGKNLPAQLSSALQEKILTEITGLINEQNLPQLNSIIEKSNKIKPPSPPSPPFPLSPPSPPKKSYLPPPAI</sequence>
<organism evidence="2 3">
    <name type="scientific">Planktothrix tepida PCC 9214</name>
    <dbReference type="NCBI Taxonomy" id="671072"/>
    <lineage>
        <taxon>Bacteria</taxon>
        <taxon>Bacillati</taxon>
        <taxon>Cyanobacteriota</taxon>
        <taxon>Cyanophyceae</taxon>
        <taxon>Oscillatoriophycideae</taxon>
        <taxon>Oscillatoriales</taxon>
        <taxon>Microcoleaceae</taxon>
        <taxon>Planktothrix</taxon>
    </lineage>
</organism>
<accession>A0A1J1LCF6</accession>
<dbReference type="Proteomes" id="UP000184315">
    <property type="component" value="Unassembled WGS sequence"/>
</dbReference>
<feature type="region of interest" description="Disordered" evidence="1">
    <location>
        <begin position="228"/>
        <end position="262"/>
    </location>
</feature>
<dbReference type="EMBL" id="CZDF01000024">
    <property type="protein sequence ID" value="CUR30285.1"/>
    <property type="molecule type" value="Genomic_DNA"/>
</dbReference>
<dbReference type="AlphaFoldDB" id="A0A1J1LCF6"/>
<feature type="compositionally biased region" description="Pro residues" evidence="1">
    <location>
        <begin position="236"/>
        <end position="262"/>
    </location>
</feature>
<evidence type="ECO:0000313" key="3">
    <source>
        <dbReference type="Proteomes" id="UP000184315"/>
    </source>
</evidence>
<proteinExistence type="predicted"/>